<sequence length="148" mass="16531">MEGMLSVAMKTLFDIPNVIFFLTFTQTEDIQSPAQDFARIPSSGMEPLFFLDRMSSFLPFRMDNLVSEASNPALHLHPFPGIARGYLQGYGFPSFSHSRSADHVISTPAAPSGSELRKEVLPNRILPNDWFGFIQPAREDFQVSSSSE</sequence>
<dbReference type="EMBL" id="BGPR01000896">
    <property type="protein sequence ID" value="GBM39440.1"/>
    <property type="molecule type" value="Genomic_DNA"/>
</dbReference>
<protein>
    <submittedName>
        <fullName evidence="1">Uncharacterized protein</fullName>
    </submittedName>
</protein>
<dbReference type="AlphaFoldDB" id="A0A4Y2FD19"/>
<organism evidence="1 2">
    <name type="scientific">Araneus ventricosus</name>
    <name type="common">Orbweaver spider</name>
    <name type="synonym">Epeira ventricosa</name>
    <dbReference type="NCBI Taxonomy" id="182803"/>
    <lineage>
        <taxon>Eukaryota</taxon>
        <taxon>Metazoa</taxon>
        <taxon>Ecdysozoa</taxon>
        <taxon>Arthropoda</taxon>
        <taxon>Chelicerata</taxon>
        <taxon>Arachnida</taxon>
        <taxon>Araneae</taxon>
        <taxon>Araneomorphae</taxon>
        <taxon>Entelegynae</taxon>
        <taxon>Araneoidea</taxon>
        <taxon>Araneidae</taxon>
        <taxon>Araneus</taxon>
    </lineage>
</organism>
<dbReference type="Proteomes" id="UP000499080">
    <property type="component" value="Unassembled WGS sequence"/>
</dbReference>
<name>A0A4Y2FD19_ARAVE</name>
<proteinExistence type="predicted"/>
<evidence type="ECO:0000313" key="2">
    <source>
        <dbReference type="Proteomes" id="UP000499080"/>
    </source>
</evidence>
<reference evidence="1 2" key="1">
    <citation type="journal article" date="2019" name="Sci. Rep.">
        <title>Orb-weaving spider Araneus ventricosus genome elucidates the spidroin gene catalogue.</title>
        <authorList>
            <person name="Kono N."/>
            <person name="Nakamura H."/>
            <person name="Ohtoshi R."/>
            <person name="Moran D.A.P."/>
            <person name="Shinohara A."/>
            <person name="Yoshida Y."/>
            <person name="Fujiwara M."/>
            <person name="Mori M."/>
            <person name="Tomita M."/>
            <person name="Arakawa K."/>
        </authorList>
    </citation>
    <scope>NUCLEOTIDE SEQUENCE [LARGE SCALE GENOMIC DNA]</scope>
</reference>
<accession>A0A4Y2FD19</accession>
<gene>
    <name evidence="1" type="ORF">AVEN_126320_1</name>
</gene>
<keyword evidence="2" id="KW-1185">Reference proteome</keyword>
<comment type="caution">
    <text evidence="1">The sequence shown here is derived from an EMBL/GenBank/DDBJ whole genome shotgun (WGS) entry which is preliminary data.</text>
</comment>
<evidence type="ECO:0000313" key="1">
    <source>
        <dbReference type="EMBL" id="GBM39440.1"/>
    </source>
</evidence>